<evidence type="ECO:0000256" key="2">
    <source>
        <dbReference type="ARBA" id="ARBA00023012"/>
    </source>
</evidence>
<dbReference type="Pfam" id="PF00072">
    <property type="entry name" value="Response_reg"/>
    <property type="match status" value="1"/>
</dbReference>
<dbReference type="CDD" id="cd18159">
    <property type="entry name" value="REC_OmpR_NsrR-like"/>
    <property type="match status" value="1"/>
</dbReference>
<evidence type="ECO:0000256" key="6">
    <source>
        <dbReference type="PROSITE-ProRule" id="PRU00169"/>
    </source>
</evidence>
<dbReference type="PROSITE" id="PS51755">
    <property type="entry name" value="OMPR_PHOB"/>
    <property type="match status" value="1"/>
</dbReference>
<dbReference type="GO" id="GO:0032993">
    <property type="term" value="C:protein-DNA complex"/>
    <property type="evidence" value="ECO:0007669"/>
    <property type="project" value="TreeGrafter"/>
</dbReference>
<dbReference type="HOGENOM" id="CLU_000445_30_3_9"/>
<dbReference type="InterPro" id="IPR036388">
    <property type="entry name" value="WH-like_DNA-bd_sf"/>
</dbReference>
<keyword evidence="4 7" id="KW-0238">DNA-binding</keyword>
<keyword evidence="3" id="KW-0805">Transcription regulation</keyword>
<accession>A0A078M9K4</accession>
<dbReference type="PROSITE" id="PS50110">
    <property type="entry name" value="RESPONSE_REGULATORY"/>
    <property type="match status" value="1"/>
</dbReference>
<dbReference type="GO" id="GO:0000976">
    <property type="term" value="F:transcription cis-regulatory region binding"/>
    <property type="evidence" value="ECO:0007669"/>
    <property type="project" value="TreeGrafter"/>
</dbReference>
<dbReference type="InterPro" id="IPR039420">
    <property type="entry name" value="WalR-like"/>
</dbReference>
<dbReference type="SUPFAM" id="SSF52172">
    <property type="entry name" value="CheY-like"/>
    <property type="match status" value="1"/>
</dbReference>
<evidence type="ECO:0000256" key="3">
    <source>
        <dbReference type="ARBA" id="ARBA00023015"/>
    </source>
</evidence>
<name>A0A078M9K4_9BACL</name>
<evidence type="ECO:0000256" key="7">
    <source>
        <dbReference type="PROSITE-ProRule" id="PRU01091"/>
    </source>
</evidence>
<proteinExistence type="predicted"/>
<evidence type="ECO:0000256" key="1">
    <source>
        <dbReference type="ARBA" id="ARBA00022553"/>
    </source>
</evidence>
<dbReference type="GO" id="GO:0000156">
    <property type="term" value="F:phosphorelay response regulator activity"/>
    <property type="evidence" value="ECO:0007669"/>
    <property type="project" value="TreeGrafter"/>
</dbReference>
<evidence type="ECO:0000259" key="9">
    <source>
        <dbReference type="PROSITE" id="PS51755"/>
    </source>
</evidence>
<dbReference type="PANTHER" id="PTHR48111:SF31">
    <property type="entry name" value="TRANSCRIPTIONAL REGULATORY PROTEIN YXDJ"/>
    <property type="match status" value="1"/>
</dbReference>
<evidence type="ECO:0000256" key="5">
    <source>
        <dbReference type="ARBA" id="ARBA00023163"/>
    </source>
</evidence>
<dbReference type="PATRIC" id="fig|1461583.4.peg.1352"/>
<dbReference type="PANTHER" id="PTHR48111">
    <property type="entry name" value="REGULATOR OF RPOS"/>
    <property type="match status" value="1"/>
</dbReference>
<feature type="domain" description="Response regulatory" evidence="8">
    <location>
        <begin position="5"/>
        <end position="118"/>
    </location>
</feature>
<reference evidence="10" key="1">
    <citation type="submission" date="2014-07" db="EMBL/GenBank/DDBJ databases">
        <authorList>
            <person name="Urmite Genomes Urmite Genomes"/>
        </authorList>
    </citation>
    <scope>NUCLEOTIDE SEQUENCE</scope>
    <source>
        <strain evidence="10">13S34_air</strain>
    </source>
</reference>
<organism evidence="10">
    <name type="scientific">Metalysinibacillus saudimassiliensis</name>
    <dbReference type="NCBI Taxonomy" id="1461583"/>
    <lineage>
        <taxon>Bacteria</taxon>
        <taxon>Bacillati</taxon>
        <taxon>Bacillota</taxon>
        <taxon>Bacilli</taxon>
        <taxon>Bacillales</taxon>
        <taxon>Caryophanaceae</taxon>
        <taxon>Metalysinibacillus</taxon>
    </lineage>
</organism>
<dbReference type="InterPro" id="IPR011006">
    <property type="entry name" value="CheY-like_superfamily"/>
</dbReference>
<evidence type="ECO:0000256" key="4">
    <source>
        <dbReference type="ARBA" id="ARBA00023125"/>
    </source>
</evidence>
<gene>
    <name evidence="10" type="primary">graR</name>
    <name evidence="10" type="ORF">BN1050_01395</name>
</gene>
<dbReference type="SMART" id="SM00862">
    <property type="entry name" value="Trans_reg_C"/>
    <property type="match status" value="1"/>
</dbReference>
<dbReference type="GO" id="GO:0005829">
    <property type="term" value="C:cytosol"/>
    <property type="evidence" value="ECO:0007669"/>
    <property type="project" value="TreeGrafter"/>
</dbReference>
<keyword evidence="2" id="KW-0902">Two-component regulatory system</keyword>
<dbReference type="EMBL" id="LN483075">
    <property type="protein sequence ID" value="CEA02985.1"/>
    <property type="molecule type" value="Genomic_DNA"/>
</dbReference>
<dbReference type="Pfam" id="PF00486">
    <property type="entry name" value="Trans_reg_C"/>
    <property type="match status" value="1"/>
</dbReference>
<dbReference type="Gene3D" id="3.40.50.2300">
    <property type="match status" value="1"/>
</dbReference>
<dbReference type="InterPro" id="IPR001789">
    <property type="entry name" value="Sig_transdc_resp-reg_receiver"/>
</dbReference>
<dbReference type="SMART" id="SM00448">
    <property type="entry name" value="REC"/>
    <property type="match status" value="1"/>
</dbReference>
<evidence type="ECO:0000313" key="10">
    <source>
        <dbReference type="EMBL" id="CEA02985.1"/>
    </source>
</evidence>
<keyword evidence="1 6" id="KW-0597">Phosphoprotein</keyword>
<feature type="modified residue" description="4-aspartylphosphate" evidence="6">
    <location>
        <position position="54"/>
    </location>
</feature>
<dbReference type="Gene3D" id="1.10.10.10">
    <property type="entry name" value="Winged helix-like DNA-binding domain superfamily/Winged helix DNA-binding domain"/>
    <property type="match status" value="1"/>
</dbReference>
<protein>
    <submittedName>
        <fullName evidence="10">Response regulator protein GraR</fullName>
    </submittedName>
</protein>
<dbReference type="InterPro" id="IPR001867">
    <property type="entry name" value="OmpR/PhoB-type_DNA-bd"/>
</dbReference>
<dbReference type="InterPro" id="IPR016032">
    <property type="entry name" value="Sig_transdc_resp-reg_C-effctor"/>
</dbReference>
<feature type="domain" description="OmpR/PhoB-type" evidence="9">
    <location>
        <begin position="131"/>
        <end position="229"/>
    </location>
</feature>
<dbReference type="CDD" id="cd00383">
    <property type="entry name" value="trans_reg_C"/>
    <property type="match status" value="1"/>
</dbReference>
<evidence type="ECO:0000259" key="8">
    <source>
        <dbReference type="PROSITE" id="PS50110"/>
    </source>
</evidence>
<dbReference type="Gene3D" id="6.10.250.690">
    <property type="match status" value="1"/>
</dbReference>
<sequence length="234" mass="27349">MDKHRIFIVEDDTKIASLLADTLRKYQYDVQVIENFDALIEEFTAFQPHLVLLDINLPAYDGYYWCRQLRQHTTCPILFISARSGEMDQVFALENGGDDFITKPFNYEIVLAKIKSHLRRTYGEYAARQEERTIKLGQLTLHLERMELHTKTDEVPLQKKECVILALLMGQAPKVVSREQLLEELWDDQAFVDENTLNVNMTRVRKKLADYGVQSTIETVRGAGYRFILHEEEY</sequence>
<feature type="DNA-binding region" description="OmpR/PhoB-type" evidence="7">
    <location>
        <begin position="131"/>
        <end position="229"/>
    </location>
</feature>
<dbReference type="SUPFAM" id="SSF46894">
    <property type="entry name" value="C-terminal effector domain of the bipartite response regulators"/>
    <property type="match status" value="1"/>
</dbReference>
<keyword evidence="5" id="KW-0804">Transcription</keyword>
<dbReference type="GO" id="GO:0006355">
    <property type="term" value="P:regulation of DNA-templated transcription"/>
    <property type="evidence" value="ECO:0007669"/>
    <property type="project" value="InterPro"/>
</dbReference>
<dbReference type="AlphaFoldDB" id="A0A078M9K4"/>